<dbReference type="SUPFAM" id="SSF55729">
    <property type="entry name" value="Acyl-CoA N-acyltransferases (Nat)"/>
    <property type="match status" value="1"/>
</dbReference>
<dbReference type="Gene3D" id="3.40.630.30">
    <property type="match status" value="1"/>
</dbReference>
<protein>
    <recommendedName>
        <fullName evidence="1">N-acetyltransferase domain-containing protein</fullName>
    </recommendedName>
</protein>
<feature type="domain" description="N-acetyltransferase" evidence="1">
    <location>
        <begin position="5"/>
        <end position="163"/>
    </location>
</feature>
<dbReference type="GO" id="GO:0016747">
    <property type="term" value="F:acyltransferase activity, transferring groups other than amino-acyl groups"/>
    <property type="evidence" value="ECO:0007669"/>
    <property type="project" value="InterPro"/>
</dbReference>
<accession>A0A395T450</accession>
<dbReference type="OrthoDB" id="5689at2759"/>
<evidence type="ECO:0000313" key="3">
    <source>
        <dbReference type="Proteomes" id="UP000266234"/>
    </source>
</evidence>
<comment type="caution">
    <text evidence="2">The sequence shown here is derived from an EMBL/GenBank/DDBJ whole genome shotgun (WGS) entry which is preliminary data.</text>
</comment>
<dbReference type="STRING" id="694270.A0A395T450"/>
<keyword evidence="3" id="KW-1185">Reference proteome</keyword>
<dbReference type="Pfam" id="PF00583">
    <property type="entry name" value="Acetyltransf_1"/>
    <property type="match status" value="1"/>
</dbReference>
<dbReference type="InterPro" id="IPR000182">
    <property type="entry name" value="GNAT_dom"/>
</dbReference>
<name>A0A395T450_9HYPO</name>
<sequence>MSKSYHFRVATKDDVPRLHNLIETAFRFTDASIEWIGSPDLAKTFTVDMSDIVDRINSSDGVFLIASDTPDGPAIACVNVYKKTPDCGRIALLAVDPTIQRGGLGKIIMNKAEEYLIGTLGVNRIGLNALKTRKSLIAWYERQGFVKTGDVEKISVYGDRLIELIEFEKSI</sequence>
<evidence type="ECO:0000259" key="1">
    <source>
        <dbReference type="PROSITE" id="PS51186"/>
    </source>
</evidence>
<dbReference type="InterPro" id="IPR050276">
    <property type="entry name" value="MshD_Acetyltransferase"/>
</dbReference>
<evidence type="ECO:0000313" key="2">
    <source>
        <dbReference type="EMBL" id="RGP79005.1"/>
    </source>
</evidence>
<gene>
    <name evidence="2" type="ORF">FLONG3_2911</name>
</gene>
<dbReference type="AlphaFoldDB" id="A0A395T450"/>
<dbReference type="Proteomes" id="UP000266234">
    <property type="component" value="Unassembled WGS sequence"/>
</dbReference>
<dbReference type="EMBL" id="PXOG01000056">
    <property type="protein sequence ID" value="RGP79005.1"/>
    <property type="molecule type" value="Genomic_DNA"/>
</dbReference>
<dbReference type="InterPro" id="IPR016181">
    <property type="entry name" value="Acyl_CoA_acyltransferase"/>
</dbReference>
<organism evidence="2 3">
    <name type="scientific">Fusarium longipes</name>
    <dbReference type="NCBI Taxonomy" id="694270"/>
    <lineage>
        <taxon>Eukaryota</taxon>
        <taxon>Fungi</taxon>
        <taxon>Dikarya</taxon>
        <taxon>Ascomycota</taxon>
        <taxon>Pezizomycotina</taxon>
        <taxon>Sordariomycetes</taxon>
        <taxon>Hypocreomycetidae</taxon>
        <taxon>Hypocreales</taxon>
        <taxon>Nectriaceae</taxon>
        <taxon>Fusarium</taxon>
    </lineage>
</organism>
<dbReference type="PANTHER" id="PTHR43617">
    <property type="entry name" value="L-AMINO ACID N-ACETYLTRANSFERASE"/>
    <property type="match status" value="1"/>
</dbReference>
<dbReference type="PROSITE" id="PS51186">
    <property type="entry name" value="GNAT"/>
    <property type="match status" value="1"/>
</dbReference>
<proteinExistence type="predicted"/>
<dbReference type="CDD" id="cd04301">
    <property type="entry name" value="NAT_SF"/>
    <property type="match status" value="1"/>
</dbReference>
<dbReference type="PANTHER" id="PTHR43617:SF9">
    <property type="entry name" value="GNAT FAMILY ACETYLTRANSFERASE"/>
    <property type="match status" value="1"/>
</dbReference>
<reference evidence="2 3" key="1">
    <citation type="journal article" date="2018" name="PLoS Pathog.">
        <title>Evolution of structural diversity of trichothecenes, a family of toxins produced by plant pathogenic and entomopathogenic fungi.</title>
        <authorList>
            <person name="Proctor R.H."/>
            <person name="McCormick S.P."/>
            <person name="Kim H.S."/>
            <person name="Cardoza R.E."/>
            <person name="Stanley A.M."/>
            <person name="Lindo L."/>
            <person name="Kelly A."/>
            <person name="Brown D.W."/>
            <person name="Lee T."/>
            <person name="Vaughan M.M."/>
            <person name="Alexander N.J."/>
            <person name="Busman M."/>
            <person name="Gutierrez S."/>
        </authorList>
    </citation>
    <scope>NUCLEOTIDE SEQUENCE [LARGE SCALE GENOMIC DNA]</scope>
    <source>
        <strain evidence="2 3">NRRL 20695</strain>
    </source>
</reference>